<accession>A0A3S3S1F6</accession>
<dbReference type="GO" id="GO:0016757">
    <property type="term" value="F:glycosyltransferase activity"/>
    <property type="evidence" value="ECO:0007669"/>
    <property type="project" value="UniProtKB-KW"/>
</dbReference>
<dbReference type="PANTHER" id="PTHR43363">
    <property type="entry name" value="HYPOXANTHINE PHOSPHORIBOSYLTRANSFERASE"/>
    <property type="match status" value="1"/>
</dbReference>
<dbReference type="Proteomes" id="UP000288215">
    <property type="component" value="Unassembled WGS sequence"/>
</dbReference>
<dbReference type="Gene3D" id="3.40.50.2020">
    <property type="match status" value="1"/>
</dbReference>
<dbReference type="InterPro" id="IPR029057">
    <property type="entry name" value="PRTase-like"/>
</dbReference>
<comment type="caution">
    <text evidence="4">The sequence shown here is derived from an EMBL/GenBank/DDBJ whole genome shotgun (WGS) entry which is preliminary data.</text>
</comment>
<dbReference type="EMBL" id="RXGA01000001">
    <property type="protein sequence ID" value="RWX74329.1"/>
    <property type="molecule type" value="Genomic_DNA"/>
</dbReference>
<evidence type="ECO:0000259" key="3">
    <source>
        <dbReference type="Pfam" id="PF00156"/>
    </source>
</evidence>
<dbReference type="PANTHER" id="PTHR43363:SF2">
    <property type="entry name" value="PHOSPHORIBOSYLTRANSFERASE"/>
    <property type="match status" value="1"/>
</dbReference>
<dbReference type="Pfam" id="PF00156">
    <property type="entry name" value="Pribosyltran"/>
    <property type="match status" value="1"/>
</dbReference>
<evidence type="ECO:0000313" key="4">
    <source>
        <dbReference type="EMBL" id="RWX74329.1"/>
    </source>
</evidence>
<dbReference type="AlphaFoldDB" id="A0A3S3S1F6"/>
<keyword evidence="1 4" id="KW-0328">Glycosyltransferase</keyword>
<evidence type="ECO:0000256" key="2">
    <source>
        <dbReference type="ARBA" id="ARBA00022679"/>
    </source>
</evidence>
<sequence>MPKIKCKKVTWEEVEEWSRIVSDSVYSSGWIPDVVVAISRGGYVPARLVCDRLVVGELVSLQISHWPSAAQMAKEAGVRTPLHCNMGGKKALIVDDIADTGESLIIAKDHVWTNCRPDAIRIASLQWISGSSKIRPDYYAEEVKEWIWYQYPWTRLEDIIGFVKKVVEESPGKEAWSLDEIIGKVREWYGVEFDRWFFERALDRLVSKGLLKREGDRIIAKV</sequence>
<evidence type="ECO:0000313" key="5">
    <source>
        <dbReference type="Proteomes" id="UP000288215"/>
    </source>
</evidence>
<reference evidence="4 5" key="1">
    <citation type="submission" date="2018-12" db="EMBL/GenBank/DDBJ databases">
        <title>The complete genome of the methanogenic archaea of the candidate phylum Verstraetearchaeota, obtained from the metagenome of underground thermal water.</title>
        <authorList>
            <person name="Kadnikov V.V."/>
            <person name="Mardanov A.V."/>
            <person name="Beletsky A.V."/>
            <person name="Karnachuk O.V."/>
            <person name="Ravin N.V."/>
        </authorList>
    </citation>
    <scope>NUCLEOTIDE SEQUENCE [LARGE SCALE GENOMIC DNA]</scope>
    <source>
        <strain evidence="4">Ch88</strain>
    </source>
</reference>
<protein>
    <submittedName>
        <fullName evidence="4">Xanthine-guanine phosphoribosyltransferase</fullName>
    </submittedName>
</protein>
<dbReference type="CDD" id="cd06223">
    <property type="entry name" value="PRTases_typeI"/>
    <property type="match status" value="1"/>
</dbReference>
<organism evidence="4 5">
    <name type="scientific">Methanosuratincola subterraneus</name>
    <dbReference type="NCBI Taxonomy" id="2593994"/>
    <lineage>
        <taxon>Archaea</taxon>
        <taxon>Thermoproteota</taxon>
        <taxon>Methanosuratincolia</taxon>
        <taxon>Candidatus Methanomethylicales</taxon>
        <taxon>Candidatus Methanomethylicaceae</taxon>
        <taxon>Candidatus Methanosuratincola (ex Vanwonterghem et al. 2016)</taxon>
    </lineage>
</organism>
<proteinExistence type="predicted"/>
<feature type="domain" description="Phosphoribosyltransferase" evidence="3">
    <location>
        <begin position="16"/>
        <end position="148"/>
    </location>
</feature>
<evidence type="ECO:0000256" key="1">
    <source>
        <dbReference type="ARBA" id="ARBA00022676"/>
    </source>
</evidence>
<dbReference type="InterPro" id="IPR000836">
    <property type="entry name" value="PRTase_dom"/>
</dbReference>
<name>A0A3S3S1F6_METS7</name>
<gene>
    <name evidence="4" type="ORF">Metus_0354</name>
</gene>
<keyword evidence="2 4" id="KW-0808">Transferase</keyword>
<dbReference type="SUPFAM" id="SSF53271">
    <property type="entry name" value="PRTase-like"/>
    <property type="match status" value="1"/>
</dbReference>